<dbReference type="InterPro" id="IPR000551">
    <property type="entry name" value="MerR-type_HTH_dom"/>
</dbReference>
<protein>
    <submittedName>
        <fullName evidence="6">Transcriptional regulator</fullName>
    </submittedName>
</protein>
<name>W7C7A8_9LIST</name>
<organism evidence="6 7">
    <name type="scientific">Listeria cornellensis FSL F6-0969</name>
    <dbReference type="NCBI Taxonomy" id="1265820"/>
    <lineage>
        <taxon>Bacteria</taxon>
        <taxon>Bacillati</taxon>
        <taxon>Bacillota</taxon>
        <taxon>Bacilli</taxon>
        <taxon>Bacillales</taxon>
        <taxon>Listeriaceae</taxon>
        <taxon>Listeria</taxon>
    </lineage>
</organism>
<keyword evidence="7" id="KW-1185">Reference proteome</keyword>
<dbReference type="SUPFAM" id="SSF46955">
    <property type="entry name" value="Putative DNA-binding domain"/>
    <property type="match status" value="1"/>
</dbReference>
<dbReference type="PANTHER" id="PTHR30204">
    <property type="entry name" value="REDOX-CYCLING DRUG-SENSING TRANSCRIPTIONAL ACTIVATOR SOXR"/>
    <property type="match status" value="1"/>
</dbReference>
<dbReference type="SMART" id="SM00422">
    <property type="entry name" value="HTH_MERR"/>
    <property type="match status" value="1"/>
</dbReference>
<dbReference type="STRING" id="1265820.PCORN_00380"/>
<comment type="caution">
    <text evidence="6">The sequence shown here is derived from an EMBL/GenBank/DDBJ whole genome shotgun (WGS) entry which is preliminary data.</text>
</comment>
<dbReference type="Pfam" id="PF13411">
    <property type="entry name" value="MerR_1"/>
    <property type="match status" value="1"/>
</dbReference>
<evidence type="ECO:0000259" key="5">
    <source>
        <dbReference type="PROSITE" id="PS50937"/>
    </source>
</evidence>
<dbReference type="InterPro" id="IPR047057">
    <property type="entry name" value="MerR_fam"/>
</dbReference>
<proteinExistence type="predicted"/>
<evidence type="ECO:0000256" key="4">
    <source>
        <dbReference type="ARBA" id="ARBA00023163"/>
    </source>
</evidence>
<evidence type="ECO:0000256" key="2">
    <source>
        <dbReference type="ARBA" id="ARBA00023015"/>
    </source>
</evidence>
<sequence>MLSGFGMDFVKEIMPLVIHGEITQALWKINEAQVKLHSEKQIVQHTIDILDPTVLLDMPKYKERKYFSIGEVAKEAAVSTSAIRHWEKEGLLRPSRNKESKFREFSVHDIRKIFIIRTVQRAVFSLGIVKEVLEGFDNNDISHTREIAVSILQHIDGILLEQIKGIASFNNLLNIVRQGTKI</sequence>
<dbReference type="PATRIC" id="fig|1265820.5.peg.73"/>
<dbReference type="InterPro" id="IPR009061">
    <property type="entry name" value="DNA-bd_dom_put_sf"/>
</dbReference>
<reference evidence="6 7" key="1">
    <citation type="journal article" date="2014" name="Int. J. Syst. Evol. Microbiol.">
        <title>Listeria floridensis sp. nov., Listeria aquatica sp. nov., Listeria cornellensis sp. nov., Listeria riparia sp. nov. and Listeria grandensis sp. nov., from agricultural and natural environments.</title>
        <authorList>
            <person name="den Bakker H.C."/>
            <person name="Warchocki S."/>
            <person name="Wright E.M."/>
            <person name="Allred A.F."/>
            <person name="Ahlstrom C."/>
            <person name="Manuel C.S."/>
            <person name="Stasiewicz M.J."/>
            <person name="Burrell A."/>
            <person name="Roof S."/>
            <person name="Strawn L."/>
            <person name="Fortes E.D."/>
            <person name="Nightingale K.K."/>
            <person name="Kephart D."/>
            <person name="Wiedmann M."/>
        </authorList>
    </citation>
    <scope>NUCLEOTIDE SEQUENCE [LARGE SCALE GENOMIC DNA]</scope>
    <source>
        <strain evidence="7">FSL F6-969</strain>
    </source>
</reference>
<keyword evidence="3" id="KW-0238">DNA-binding</keyword>
<dbReference type="EMBL" id="AODE01000002">
    <property type="protein sequence ID" value="EUJ32897.1"/>
    <property type="molecule type" value="Genomic_DNA"/>
</dbReference>
<accession>W7C7A8</accession>
<keyword evidence="2" id="KW-0805">Transcription regulation</keyword>
<evidence type="ECO:0000313" key="7">
    <source>
        <dbReference type="Proteomes" id="UP000019254"/>
    </source>
</evidence>
<dbReference type="Gene3D" id="1.10.1660.10">
    <property type="match status" value="1"/>
</dbReference>
<evidence type="ECO:0000313" key="6">
    <source>
        <dbReference type="EMBL" id="EUJ32897.1"/>
    </source>
</evidence>
<evidence type="ECO:0000256" key="3">
    <source>
        <dbReference type="ARBA" id="ARBA00023125"/>
    </source>
</evidence>
<dbReference type="PRINTS" id="PR00040">
    <property type="entry name" value="HTHMERR"/>
</dbReference>
<dbReference type="PANTHER" id="PTHR30204:SF69">
    <property type="entry name" value="MERR-FAMILY TRANSCRIPTIONAL REGULATOR"/>
    <property type="match status" value="1"/>
</dbReference>
<dbReference type="GO" id="GO:0003700">
    <property type="term" value="F:DNA-binding transcription factor activity"/>
    <property type="evidence" value="ECO:0007669"/>
    <property type="project" value="InterPro"/>
</dbReference>
<evidence type="ECO:0000256" key="1">
    <source>
        <dbReference type="ARBA" id="ARBA00022491"/>
    </source>
</evidence>
<gene>
    <name evidence="6" type="ORF">PCORN_00380</name>
</gene>
<feature type="domain" description="HTH merR-type" evidence="5">
    <location>
        <begin position="66"/>
        <end position="135"/>
    </location>
</feature>
<keyword evidence="4" id="KW-0804">Transcription</keyword>
<dbReference type="PROSITE" id="PS50937">
    <property type="entry name" value="HTH_MERR_2"/>
    <property type="match status" value="1"/>
</dbReference>
<dbReference type="AlphaFoldDB" id="W7C7A8"/>
<dbReference type="Proteomes" id="UP000019254">
    <property type="component" value="Unassembled WGS sequence"/>
</dbReference>
<dbReference type="CDD" id="cd00592">
    <property type="entry name" value="HTH_MerR-like"/>
    <property type="match status" value="1"/>
</dbReference>
<keyword evidence="1" id="KW-0678">Repressor</keyword>
<dbReference type="GO" id="GO:0003677">
    <property type="term" value="F:DNA binding"/>
    <property type="evidence" value="ECO:0007669"/>
    <property type="project" value="UniProtKB-KW"/>
</dbReference>